<dbReference type="EMBL" id="GBXM01075362">
    <property type="protein sequence ID" value="JAH33215.1"/>
    <property type="molecule type" value="Transcribed_RNA"/>
</dbReference>
<name>A0A0E9RXT0_ANGAN</name>
<dbReference type="AlphaFoldDB" id="A0A0E9RXT0"/>
<reference evidence="1" key="1">
    <citation type="submission" date="2014-11" db="EMBL/GenBank/DDBJ databases">
        <authorList>
            <person name="Amaro Gonzalez C."/>
        </authorList>
    </citation>
    <scope>NUCLEOTIDE SEQUENCE</scope>
</reference>
<organism evidence="1">
    <name type="scientific">Anguilla anguilla</name>
    <name type="common">European freshwater eel</name>
    <name type="synonym">Muraena anguilla</name>
    <dbReference type="NCBI Taxonomy" id="7936"/>
    <lineage>
        <taxon>Eukaryota</taxon>
        <taxon>Metazoa</taxon>
        <taxon>Chordata</taxon>
        <taxon>Craniata</taxon>
        <taxon>Vertebrata</taxon>
        <taxon>Euteleostomi</taxon>
        <taxon>Actinopterygii</taxon>
        <taxon>Neopterygii</taxon>
        <taxon>Teleostei</taxon>
        <taxon>Anguilliformes</taxon>
        <taxon>Anguillidae</taxon>
        <taxon>Anguilla</taxon>
    </lineage>
</organism>
<reference evidence="1" key="2">
    <citation type="journal article" date="2015" name="Fish Shellfish Immunol.">
        <title>Early steps in the European eel (Anguilla anguilla)-Vibrio vulnificus interaction in the gills: Role of the RtxA13 toxin.</title>
        <authorList>
            <person name="Callol A."/>
            <person name="Pajuelo D."/>
            <person name="Ebbesson L."/>
            <person name="Teles M."/>
            <person name="MacKenzie S."/>
            <person name="Amaro C."/>
        </authorList>
    </citation>
    <scope>NUCLEOTIDE SEQUENCE</scope>
</reference>
<sequence>MPSTPIMNLTPYVWPALELEENITICMTTI</sequence>
<proteinExistence type="predicted"/>
<accession>A0A0E9RXT0</accession>
<evidence type="ECO:0000313" key="1">
    <source>
        <dbReference type="EMBL" id="JAH33215.1"/>
    </source>
</evidence>
<protein>
    <submittedName>
        <fullName evidence="1">Uncharacterized protein</fullName>
    </submittedName>
</protein>